<comment type="caution">
    <text evidence="1">The sequence shown here is derived from an EMBL/GenBank/DDBJ whole genome shotgun (WGS) entry which is preliminary data.</text>
</comment>
<reference evidence="1 2" key="1">
    <citation type="submission" date="2021-07" db="EMBL/GenBank/DDBJ databases">
        <title>Actinomadura sp. PM05-2 isolated from lichen.</title>
        <authorList>
            <person name="Somphong A."/>
            <person name="Phongsopitanun W."/>
            <person name="Tanasupawat S."/>
            <person name="Peongsungnone V."/>
        </authorList>
    </citation>
    <scope>NUCLEOTIDE SEQUENCE [LARGE SCALE GENOMIC DNA]</scope>
    <source>
        <strain evidence="1 2">PM05-2</strain>
    </source>
</reference>
<dbReference type="Proteomes" id="UP000774570">
    <property type="component" value="Unassembled WGS sequence"/>
</dbReference>
<proteinExistence type="predicted"/>
<dbReference type="RefSeq" id="WP_220168509.1">
    <property type="nucleotide sequence ID" value="NZ_JAIBOA010000015.1"/>
</dbReference>
<dbReference type="EMBL" id="JAIBOA010000015">
    <property type="protein sequence ID" value="MBW8485284.1"/>
    <property type="molecule type" value="Genomic_DNA"/>
</dbReference>
<sequence length="304" mass="34666">MRRGDETRALADDICWDVIDACPSGWRRVDLRFQAVGDRFDLLLTVVMPDGSTPLVQPPEGLGRKWVALRRMMRDDEGTWFEARFVMNAPGPMVEKNYNDRYEPQWGAMPSAGLWRAELQRFPRAPEAVPAWMRARADDAPAPPAPRIRGLMFADTSDFISREIAPYFSLYAPSDWERVVGSYRVLGDHVEFPTPLVWGVGGRVYPWEPPTRIRDAVARLHDAMYYEIDGDPERGRGTWFSAEWTAEFGYPAKVSFRYNWSTVPDWDEPPTAEDARTDLDRFPRATANVPGWLRALAEEGPAAL</sequence>
<keyword evidence="2" id="KW-1185">Reference proteome</keyword>
<dbReference type="InterPro" id="IPR036170">
    <property type="entry name" value="YezG-like_sf"/>
</dbReference>
<accession>A0ABS7FXX5</accession>
<gene>
    <name evidence="1" type="ORF">K1Y72_23090</name>
</gene>
<organism evidence="1 2">
    <name type="scientific">Actinomadura parmotrematis</name>
    <dbReference type="NCBI Taxonomy" id="2864039"/>
    <lineage>
        <taxon>Bacteria</taxon>
        <taxon>Bacillati</taxon>
        <taxon>Actinomycetota</taxon>
        <taxon>Actinomycetes</taxon>
        <taxon>Streptosporangiales</taxon>
        <taxon>Thermomonosporaceae</taxon>
        <taxon>Actinomadura</taxon>
    </lineage>
</organism>
<evidence type="ECO:0000313" key="2">
    <source>
        <dbReference type="Proteomes" id="UP000774570"/>
    </source>
</evidence>
<dbReference type="SUPFAM" id="SSF160424">
    <property type="entry name" value="BH3703-like"/>
    <property type="match status" value="2"/>
</dbReference>
<name>A0ABS7FXX5_9ACTN</name>
<evidence type="ECO:0000313" key="1">
    <source>
        <dbReference type="EMBL" id="MBW8485284.1"/>
    </source>
</evidence>
<protein>
    <submittedName>
        <fullName evidence="1">Uncharacterized protein</fullName>
    </submittedName>
</protein>